<dbReference type="PANTHER" id="PTHR43214">
    <property type="entry name" value="TWO-COMPONENT RESPONSE REGULATOR"/>
    <property type="match status" value="1"/>
</dbReference>
<dbReference type="Pfam" id="PF00196">
    <property type="entry name" value="GerE"/>
    <property type="match status" value="1"/>
</dbReference>
<dbReference type="InterPro" id="IPR058245">
    <property type="entry name" value="NreC/VraR/RcsB-like_REC"/>
</dbReference>
<dbReference type="OrthoDB" id="9808843at2"/>
<dbReference type="PROSITE" id="PS50110">
    <property type="entry name" value="RESPONSE_REGULATORY"/>
    <property type="match status" value="1"/>
</dbReference>
<dbReference type="STRING" id="419479.SAMN04488563_0752"/>
<dbReference type="SMART" id="SM00448">
    <property type="entry name" value="REC"/>
    <property type="match status" value="1"/>
</dbReference>
<dbReference type="GO" id="GO:0003677">
    <property type="term" value="F:DNA binding"/>
    <property type="evidence" value="ECO:0007669"/>
    <property type="project" value="UniProtKB-KW"/>
</dbReference>
<dbReference type="SUPFAM" id="SSF46894">
    <property type="entry name" value="C-terminal effector domain of the bipartite response regulators"/>
    <property type="match status" value="1"/>
</dbReference>
<keyword evidence="1 3" id="KW-0597">Phosphoprotein</keyword>
<dbReference type="GO" id="GO:0000160">
    <property type="term" value="P:phosphorelay signal transduction system"/>
    <property type="evidence" value="ECO:0007669"/>
    <property type="project" value="InterPro"/>
</dbReference>
<gene>
    <name evidence="6" type="ORF">SAMN04488563_0752</name>
</gene>
<dbReference type="InterPro" id="IPR001789">
    <property type="entry name" value="Sig_transdc_resp-reg_receiver"/>
</dbReference>
<dbReference type="Pfam" id="PF00072">
    <property type="entry name" value="Response_reg"/>
    <property type="match status" value="1"/>
</dbReference>
<keyword evidence="2 6" id="KW-0238">DNA-binding</keyword>
<evidence type="ECO:0000256" key="3">
    <source>
        <dbReference type="PROSITE-ProRule" id="PRU00169"/>
    </source>
</evidence>
<dbReference type="CDD" id="cd17535">
    <property type="entry name" value="REC_NarL-like"/>
    <property type="match status" value="1"/>
</dbReference>
<dbReference type="EMBL" id="LT629791">
    <property type="protein sequence ID" value="SDU24807.1"/>
    <property type="molecule type" value="Genomic_DNA"/>
</dbReference>
<name>A0A1H2GYU6_9ACTN</name>
<reference evidence="7" key="1">
    <citation type="submission" date="2016-10" db="EMBL/GenBank/DDBJ databases">
        <authorList>
            <person name="Varghese N."/>
            <person name="Submissions S."/>
        </authorList>
    </citation>
    <scope>NUCLEOTIDE SEQUENCE [LARGE SCALE GENOMIC DNA]</scope>
    <source>
        <strain evidence="7">DSM 45079</strain>
    </source>
</reference>
<dbReference type="SUPFAM" id="SSF52172">
    <property type="entry name" value="CheY-like"/>
    <property type="match status" value="1"/>
</dbReference>
<evidence type="ECO:0000259" key="5">
    <source>
        <dbReference type="PROSITE" id="PS50110"/>
    </source>
</evidence>
<dbReference type="PANTHER" id="PTHR43214:SF43">
    <property type="entry name" value="TWO-COMPONENT RESPONSE REGULATOR"/>
    <property type="match status" value="1"/>
</dbReference>
<dbReference type="PROSITE" id="PS50043">
    <property type="entry name" value="HTH_LUXR_2"/>
    <property type="match status" value="1"/>
</dbReference>
<dbReference type="SMART" id="SM00421">
    <property type="entry name" value="HTH_LUXR"/>
    <property type="match status" value="1"/>
</dbReference>
<feature type="modified residue" description="4-aspartylphosphate" evidence="3">
    <location>
        <position position="57"/>
    </location>
</feature>
<evidence type="ECO:0000259" key="4">
    <source>
        <dbReference type="PROSITE" id="PS50043"/>
    </source>
</evidence>
<keyword evidence="7" id="KW-1185">Reference proteome</keyword>
<protein>
    <submittedName>
        <fullName evidence="6">DNA-binding response regulator, NarL/FixJ family, contains REC and HTH domains</fullName>
    </submittedName>
</protein>
<evidence type="ECO:0000256" key="2">
    <source>
        <dbReference type="ARBA" id="ARBA00023125"/>
    </source>
</evidence>
<evidence type="ECO:0000256" key="1">
    <source>
        <dbReference type="ARBA" id="ARBA00022553"/>
    </source>
</evidence>
<feature type="domain" description="Response regulatory" evidence="5">
    <location>
        <begin position="6"/>
        <end position="122"/>
    </location>
</feature>
<feature type="domain" description="HTH luxR-type" evidence="4">
    <location>
        <begin position="141"/>
        <end position="206"/>
    </location>
</feature>
<dbReference type="InterPro" id="IPR011006">
    <property type="entry name" value="CheY-like_superfamily"/>
</dbReference>
<dbReference type="AlphaFoldDB" id="A0A1H2GYU6"/>
<dbReference type="Gene3D" id="3.40.50.2300">
    <property type="match status" value="1"/>
</dbReference>
<dbReference type="InterPro" id="IPR000792">
    <property type="entry name" value="Tscrpt_reg_LuxR_C"/>
</dbReference>
<evidence type="ECO:0000313" key="6">
    <source>
        <dbReference type="EMBL" id="SDU24807.1"/>
    </source>
</evidence>
<dbReference type="Proteomes" id="UP000182977">
    <property type="component" value="Chromosome I"/>
</dbReference>
<dbReference type="InterPro" id="IPR039420">
    <property type="entry name" value="WalR-like"/>
</dbReference>
<organism evidence="6 7">
    <name type="scientific">Jiangella alkaliphila</name>
    <dbReference type="NCBI Taxonomy" id="419479"/>
    <lineage>
        <taxon>Bacteria</taxon>
        <taxon>Bacillati</taxon>
        <taxon>Actinomycetota</taxon>
        <taxon>Actinomycetes</taxon>
        <taxon>Jiangellales</taxon>
        <taxon>Jiangellaceae</taxon>
        <taxon>Jiangella</taxon>
    </lineage>
</organism>
<dbReference type="GO" id="GO:0006355">
    <property type="term" value="P:regulation of DNA-templated transcription"/>
    <property type="evidence" value="ECO:0007669"/>
    <property type="project" value="InterPro"/>
</dbReference>
<sequence length="211" mass="22131">MTTSIRVLIVDDHPVVRDGIAAVLGTQPDLQIAGLAGTGQEALRQVATVIPDVVLMDLQLPEMDGVRATAAIKAAHPQAHVLVLTTYDTDSDIIAAIDAGADGYLLKQAGRDELCAAIRTVANGGSALSPDVAAKVLNRMRGASDTRLSPREIEVLTAAARGRGNKQIARDLHLSEATVKTHLLHIYTKLGVADRTAAVTTALARGIIRLA</sequence>
<proteinExistence type="predicted"/>
<dbReference type="InterPro" id="IPR016032">
    <property type="entry name" value="Sig_transdc_resp-reg_C-effctor"/>
</dbReference>
<dbReference type="RefSeq" id="WP_046766415.1">
    <property type="nucleotide sequence ID" value="NZ_KQ061219.1"/>
</dbReference>
<dbReference type="PRINTS" id="PR00038">
    <property type="entry name" value="HTHLUXR"/>
</dbReference>
<dbReference type="PROSITE" id="PS00622">
    <property type="entry name" value="HTH_LUXR_1"/>
    <property type="match status" value="1"/>
</dbReference>
<dbReference type="CDD" id="cd06170">
    <property type="entry name" value="LuxR_C_like"/>
    <property type="match status" value="1"/>
</dbReference>
<evidence type="ECO:0000313" key="7">
    <source>
        <dbReference type="Proteomes" id="UP000182977"/>
    </source>
</evidence>
<accession>A0A1H2GYU6</accession>